<dbReference type="InterPro" id="IPR050469">
    <property type="entry name" value="Diguanylate_Cyclase"/>
</dbReference>
<dbReference type="InterPro" id="IPR043128">
    <property type="entry name" value="Rev_trsase/Diguanyl_cyclase"/>
</dbReference>
<dbReference type="Gene3D" id="3.30.70.270">
    <property type="match status" value="1"/>
</dbReference>
<keyword evidence="6" id="KW-1185">Reference proteome</keyword>
<evidence type="ECO:0000259" key="3">
    <source>
        <dbReference type="PROSITE" id="PS50042"/>
    </source>
</evidence>
<dbReference type="PANTHER" id="PTHR45138:SF9">
    <property type="entry name" value="DIGUANYLATE CYCLASE DGCM-RELATED"/>
    <property type="match status" value="1"/>
</dbReference>
<comment type="caution">
    <text evidence="5">The sequence shown here is derived from an EMBL/GenBank/DDBJ whole genome shotgun (WGS) entry which is preliminary data.</text>
</comment>
<evidence type="ECO:0000313" key="5">
    <source>
        <dbReference type="EMBL" id="PXX35224.1"/>
    </source>
</evidence>
<organism evidence="5 6">
    <name type="scientific">Undibacterium pigrum</name>
    <dbReference type="NCBI Taxonomy" id="401470"/>
    <lineage>
        <taxon>Bacteria</taxon>
        <taxon>Pseudomonadati</taxon>
        <taxon>Pseudomonadota</taxon>
        <taxon>Betaproteobacteria</taxon>
        <taxon>Burkholderiales</taxon>
        <taxon>Oxalobacteraceae</taxon>
        <taxon>Undibacterium</taxon>
    </lineage>
</organism>
<dbReference type="PROSITE" id="PS50042">
    <property type="entry name" value="CNMP_BINDING_3"/>
    <property type="match status" value="1"/>
</dbReference>
<dbReference type="PANTHER" id="PTHR45138">
    <property type="entry name" value="REGULATORY COMPONENTS OF SENSORY TRANSDUCTION SYSTEM"/>
    <property type="match status" value="1"/>
</dbReference>
<dbReference type="SUPFAM" id="SSF51206">
    <property type="entry name" value="cAMP-binding domain-like"/>
    <property type="match status" value="1"/>
</dbReference>
<dbReference type="InterPro" id="IPR029787">
    <property type="entry name" value="Nucleotide_cyclase"/>
</dbReference>
<evidence type="ECO:0000256" key="2">
    <source>
        <dbReference type="ARBA" id="ARBA00034247"/>
    </source>
</evidence>
<dbReference type="SUPFAM" id="SSF55073">
    <property type="entry name" value="Nucleotide cyclase"/>
    <property type="match status" value="1"/>
</dbReference>
<dbReference type="Proteomes" id="UP000247792">
    <property type="component" value="Unassembled WGS sequence"/>
</dbReference>
<dbReference type="NCBIfam" id="TIGR00254">
    <property type="entry name" value="GGDEF"/>
    <property type="match status" value="1"/>
</dbReference>
<evidence type="ECO:0000256" key="1">
    <source>
        <dbReference type="ARBA" id="ARBA00012528"/>
    </source>
</evidence>
<name>A0A318IRD7_9BURK</name>
<dbReference type="InterPro" id="IPR000160">
    <property type="entry name" value="GGDEF_dom"/>
</dbReference>
<dbReference type="Pfam" id="PF00027">
    <property type="entry name" value="cNMP_binding"/>
    <property type="match status" value="1"/>
</dbReference>
<dbReference type="SMART" id="SM00100">
    <property type="entry name" value="cNMP"/>
    <property type="match status" value="1"/>
</dbReference>
<dbReference type="CDD" id="cd01949">
    <property type="entry name" value="GGDEF"/>
    <property type="match status" value="1"/>
</dbReference>
<dbReference type="InterPro" id="IPR000595">
    <property type="entry name" value="cNMP-bd_dom"/>
</dbReference>
<dbReference type="Gene3D" id="2.60.120.10">
    <property type="entry name" value="Jelly Rolls"/>
    <property type="match status" value="1"/>
</dbReference>
<dbReference type="GO" id="GO:0052621">
    <property type="term" value="F:diguanylate cyclase activity"/>
    <property type="evidence" value="ECO:0007669"/>
    <property type="project" value="UniProtKB-EC"/>
</dbReference>
<comment type="catalytic activity">
    <reaction evidence="2">
        <text>2 GTP = 3',3'-c-di-GMP + 2 diphosphate</text>
        <dbReference type="Rhea" id="RHEA:24898"/>
        <dbReference type="ChEBI" id="CHEBI:33019"/>
        <dbReference type="ChEBI" id="CHEBI:37565"/>
        <dbReference type="ChEBI" id="CHEBI:58805"/>
        <dbReference type="EC" id="2.7.7.65"/>
    </reaction>
</comment>
<protein>
    <recommendedName>
        <fullName evidence="1">diguanylate cyclase</fullName>
        <ecNumber evidence="1">2.7.7.65</ecNumber>
    </recommendedName>
</protein>
<dbReference type="AlphaFoldDB" id="A0A318IRD7"/>
<dbReference type="SMART" id="SM00267">
    <property type="entry name" value="GGDEF"/>
    <property type="match status" value="1"/>
</dbReference>
<dbReference type="EC" id="2.7.7.65" evidence="1"/>
<reference evidence="5 6" key="1">
    <citation type="submission" date="2018-05" db="EMBL/GenBank/DDBJ databases">
        <title>Genomic Encyclopedia of Type Strains, Phase IV (KMG-IV): sequencing the most valuable type-strain genomes for metagenomic binning, comparative biology and taxonomic classification.</title>
        <authorList>
            <person name="Goeker M."/>
        </authorList>
    </citation>
    <scope>NUCLEOTIDE SEQUENCE [LARGE SCALE GENOMIC DNA]</scope>
    <source>
        <strain evidence="5 6">DSM 19792</strain>
    </source>
</reference>
<dbReference type="Pfam" id="PF00990">
    <property type="entry name" value="GGDEF"/>
    <property type="match status" value="1"/>
</dbReference>
<proteinExistence type="predicted"/>
<dbReference type="InterPro" id="IPR018490">
    <property type="entry name" value="cNMP-bd_dom_sf"/>
</dbReference>
<dbReference type="PROSITE" id="PS50887">
    <property type="entry name" value="GGDEF"/>
    <property type="match status" value="1"/>
</dbReference>
<gene>
    <name evidence="5" type="ORF">DFR42_1224</name>
</gene>
<evidence type="ECO:0000259" key="4">
    <source>
        <dbReference type="PROSITE" id="PS50887"/>
    </source>
</evidence>
<feature type="domain" description="GGDEF" evidence="4">
    <location>
        <begin position="203"/>
        <end position="334"/>
    </location>
</feature>
<dbReference type="CDD" id="cd00038">
    <property type="entry name" value="CAP_ED"/>
    <property type="match status" value="1"/>
</dbReference>
<sequence>MYLDKTILEQLTLFRATNYRLENIHLFRDITEENRALIADIIKDCLVVRARAGQVVLDANSSGARLFVVLQGALGVTRLTEESNQLENTITQYLPGECVGEISVLDEEIHSATISAISDSELLLIEAETLWRLIDESNGVARNLLQLLSFRIRAANAQIRSRQKVGEFYRQLSMVDGLTGLHNRAWLNAQLPGMVQHAQATGAALSIIMVDLDHFKRFNDEHGHLLGDDALQTAAKVLNAGLRPSDFAARYGGEEMMVILPGANHKSAMGVAQRLCNRLAKTKVFVDRHKPLPHITGSFGVATLSDEQDSNALISAADAALYRAKDNGRNQVAS</sequence>
<dbReference type="InterPro" id="IPR014710">
    <property type="entry name" value="RmlC-like_jellyroll"/>
</dbReference>
<accession>A0A318IRD7</accession>
<dbReference type="RefSeq" id="WP_245937113.1">
    <property type="nucleotide sequence ID" value="NZ_QJKB01000022.1"/>
</dbReference>
<evidence type="ECO:0000313" key="6">
    <source>
        <dbReference type="Proteomes" id="UP000247792"/>
    </source>
</evidence>
<feature type="domain" description="Cyclic nucleotide-binding" evidence="3">
    <location>
        <begin position="26"/>
        <end position="151"/>
    </location>
</feature>
<dbReference type="EMBL" id="QJKB01000022">
    <property type="protein sequence ID" value="PXX35224.1"/>
    <property type="molecule type" value="Genomic_DNA"/>
</dbReference>
<dbReference type="FunFam" id="3.30.70.270:FF:000001">
    <property type="entry name" value="Diguanylate cyclase domain protein"/>
    <property type="match status" value="1"/>
</dbReference>